<dbReference type="InterPro" id="IPR041577">
    <property type="entry name" value="RT_RNaseH_2"/>
</dbReference>
<protein>
    <recommendedName>
        <fullName evidence="5">DUF4283 domain-containing protein</fullName>
    </recommendedName>
</protein>
<name>A0A2N9GZM8_FAGSY</name>
<feature type="domain" description="Reverse transcriptase/retrotransposon-derived protein RNase H-like" evidence="3">
    <location>
        <begin position="482"/>
        <end position="533"/>
    </location>
</feature>
<feature type="domain" description="DUF4283" evidence="2">
    <location>
        <begin position="21"/>
        <end position="89"/>
    </location>
</feature>
<evidence type="ECO:0000256" key="1">
    <source>
        <dbReference type="SAM" id="MobiDB-lite"/>
    </source>
</evidence>
<dbReference type="SUPFAM" id="SSF56672">
    <property type="entry name" value="DNA/RNA polymerases"/>
    <property type="match status" value="1"/>
</dbReference>
<dbReference type="PANTHER" id="PTHR33710">
    <property type="entry name" value="BNAC02G09200D PROTEIN"/>
    <property type="match status" value="1"/>
</dbReference>
<dbReference type="Pfam" id="PF17919">
    <property type="entry name" value="RT_RNaseH_2"/>
    <property type="match status" value="1"/>
</dbReference>
<organism evidence="4">
    <name type="scientific">Fagus sylvatica</name>
    <name type="common">Beechnut</name>
    <dbReference type="NCBI Taxonomy" id="28930"/>
    <lineage>
        <taxon>Eukaryota</taxon>
        <taxon>Viridiplantae</taxon>
        <taxon>Streptophyta</taxon>
        <taxon>Embryophyta</taxon>
        <taxon>Tracheophyta</taxon>
        <taxon>Spermatophyta</taxon>
        <taxon>Magnoliopsida</taxon>
        <taxon>eudicotyledons</taxon>
        <taxon>Gunneridae</taxon>
        <taxon>Pentapetalae</taxon>
        <taxon>rosids</taxon>
        <taxon>fabids</taxon>
        <taxon>Fagales</taxon>
        <taxon>Fagaceae</taxon>
        <taxon>Fagus</taxon>
    </lineage>
</organism>
<evidence type="ECO:0008006" key="5">
    <source>
        <dbReference type="Google" id="ProtNLM"/>
    </source>
</evidence>
<dbReference type="EMBL" id="OIVN01002577">
    <property type="protein sequence ID" value="SPD04810.1"/>
    <property type="molecule type" value="Genomic_DNA"/>
</dbReference>
<proteinExistence type="predicted"/>
<feature type="region of interest" description="Disordered" evidence="1">
    <location>
        <begin position="165"/>
        <end position="191"/>
    </location>
</feature>
<dbReference type="Gene3D" id="3.30.70.270">
    <property type="match status" value="1"/>
</dbReference>
<dbReference type="InterPro" id="IPR043128">
    <property type="entry name" value="Rev_trsase/Diguanyl_cyclase"/>
</dbReference>
<evidence type="ECO:0000313" key="4">
    <source>
        <dbReference type="EMBL" id="SPD04810.1"/>
    </source>
</evidence>
<dbReference type="InterPro" id="IPR043502">
    <property type="entry name" value="DNA/RNA_pol_sf"/>
</dbReference>
<dbReference type="InterPro" id="IPR025558">
    <property type="entry name" value="DUF4283"/>
</dbReference>
<evidence type="ECO:0000259" key="3">
    <source>
        <dbReference type="Pfam" id="PF17919"/>
    </source>
</evidence>
<gene>
    <name evidence="4" type="ORF">FSB_LOCUS32692</name>
</gene>
<sequence length="534" mass="62245">MEEIDNMWQRLSLNEIEGDRRVINVEVVTRTFKLLWRTERGFSAQDMGSNILLFEFEDEADLERVLFSKQWSYNKHLVAFRRLVEDVEIEKVVFDQTTFWVQIHNLPVLSLKREVVEALGRGIGEVILCSLASKPHHSEQEGPRLWCVAVVSRPNRKVEVHVEGRSHPYRGRPKNSLEDGQTKAVSPEAQNDGSGLPWFSITWCNRDPPNTTRVRLDRGVATLEWLHKFLATLVEPLDVTNSDHKCLRLEFEPRNLASHPRKPFRFEEIWTSDVGCEATIQEAWDKNRDGTSMFQVVNKLKDCKKGLGKWSRRHFGNVTRQLFEKRQQLKEAEVSALQGGSMDRLKSLKYEVNFLLEKEERMWRQKSRSSWLKDGDQNTRFFHGRASQRRRRNKIVGLRDNSRVWKEDKDEVVRIVIRYYETIFRSSQPIQIDEVVAHVPQVVSQSMNDILIREFTGRFIARLTTTCEPIFKLLKKGEPKEWTEDCQKAFEAVKEYSSNPPVLAPPKLGRPLNLYLSVIEDALGSMLAQEDEDK</sequence>
<dbReference type="Pfam" id="PF14111">
    <property type="entry name" value="DUF4283"/>
    <property type="match status" value="1"/>
</dbReference>
<reference evidence="4" key="1">
    <citation type="submission" date="2018-02" db="EMBL/GenBank/DDBJ databases">
        <authorList>
            <person name="Cohen D.B."/>
            <person name="Kent A.D."/>
        </authorList>
    </citation>
    <scope>NUCLEOTIDE SEQUENCE</scope>
</reference>
<accession>A0A2N9GZM8</accession>
<dbReference type="PANTHER" id="PTHR33710:SF62">
    <property type="entry name" value="DUF4283 DOMAIN PROTEIN"/>
    <property type="match status" value="1"/>
</dbReference>
<dbReference type="AlphaFoldDB" id="A0A2N9GZM8"/>
<evidence type="ECO:0000259" key="2">
    <source>
        <dbReference type="Pfam" id="PF14111"/>
    </source>
</evidence>